<evidence type="ECO:0000313" key="2">
    <source>
        <dbReference type="EMBL" id="KAK3586429.1"/>
    </source>
</evidence>
<protein>
    <recommendedName>
        <fullName evidence="1">Novel STAND NTPase 3 domain-containing protein</fullName>
    </recommendedName>
</protein>
<sequence>MHAFHRAVDILKEKGVLILSGGPGEGKTTTAAAVILHTSTPKRCLVVRSPDDWKHVDPLLFDVIFIDNIFGEVNVNIELVNKWMPYFEDMWAMVRENKTSFIIALREHILENCKPKLKRAELFKPEFCQRLSSSAFETIPVYSVFLSVLNSLPLMIMHIQEEGQSFFRKPFKFLEKCLDSLYGDNEEEFLPFALLWIMHNRNQKVTKELLSSSVGLRSVLDSLDIHGINSRSLETS</sequence>
<organism evidence="2 3">
    <name type="scientific">Potamilus streckersoni</name>
    <dbReference type="NCBI Taxonomy" id="2493646"/>
    <lineage>
        <taxon>Eukaryota</taxon>
        <taxon>Metazoa</taxon>
        <taxon>Spiralia</taxon>
        <taxon>Lophotrochozoa</taxon>
        <taxon>Mollusca</taxon>
        <taxon>Bivalvia</taxon>
        <taxon>Autobranchia</taxon>
        <taxon>Heteroconchia</taxon>
        <taxon>Palaeoheterodonta</taxon>
        <taxon>Unionida</taxon>
        <taxon>Unionoidea</taxon>
        <taxon>Unionidae</taxon>
        <taxon>Ambleminae</taxon>
        <taxon>Lampsilini</taxon>
        <taxon>Potamilus</taxon>
    </lineage>
</organism>
<dbReference type="SUPFAM" id="SSF52540">
    <property type="entry name" value="P-loop containing nucleoside triphosphate hydrolases"/>
    <property type="match status" value="1"/>
</dbReference>
<proteinExistence type="predicted"/>
<accession>A0AAE0S790</accession>
<reference evidence="2" key="3">
    <citation type="submission" date="2023-05" db="EMBL/GenBank/DDBJ databases">
        <authorList>
            <person name="Smith C.H."/>
        </authorList>
    </citation>
    <scope>NUCLEOTIDE SEQUENCE</scope>
    <source>
        <strain evidence="2">CHS0354</strain>
        <tissue evidence="2">Mantle</tissue>
    </source>
</reference>
<reference evidence="2" key="1">
    <citation type="journal article" date="2021" name="Genome Biol. Evol.">
        <title>A High-Quality Reference Genome for a Parasitic Bivalve with Doubly Uniparental Inheritance (Bivalvia: Unionida).</title>
        <authorList>
            <person name="Smith C.H."/>
        </authorList>
    </citation>
    <scope>NUCLEOTIDE SEQUENCE</scope>
    <source>
        <strain evidence="2">CHS0354</strain>
    </source>
</reference>
<dbReference type="InterPro" id="IPR049050">
    <property type="entry name" value="nSTAND3"/>
</dbReference>
<gene>
    <name evidence="2" type="ORF">CHS0354_017072</name>
</gene>
<dbReference type="InterPro" id="IPR027417">
    <property type="entry name" value="P-loop_NTPase"/>
</dbReference>
<comment type="caution">
    <text evidence="2">The sequence shown here is derived from an EMBL/GenBank/DDBJ whole genome shotgun (WGS) entry which is preliminary data.</text>
</comment>
<feature type="domain" description="Novel STAND NTPase 3" evidence="1">
    <location>
        <begin position="3"/>
        <end position="123"/>
    </location>
</feature>
<reference evidence="2" key="2">
    <citation type="journal article" date="2021" name="Genome Biol. Evol.">
        <title>Developing a high-quality reference genome for a parasitic bivalve with doubly uniparental inheritance (Bivalvia: Unionida).</title>
        <authorList>
            <person name="Smith C.H."/>
        </authorList>
    </citation>
    <scope>NUCLEOTIDE SEQUENCE</scope>
    <source>
        <strain evidence="2">CHS0354</strain>
        <tissue evidence="2">Mantle</tissue>
    </source>
</reference>
<evidence type="ECO:0000259" key="1">
    <source>
        <dbReference type="Pfam" id="PF20720"/>
    </source>
</evidence>
<dbReference type="AlphaFoldDB" id="A0AAE0S790"/>
<name>A0AAE0S790_9BIVA</name>
<dbReference type="Proteomes" id="UP001195483">
    <property type="component" value="Unassembled WGS sequence"/>
</dbReference>
<dbReference type="Pfam" id="PF20720">
    <property type="entry name" value="nSTAND3"/>
    <property type="match status" value="1"/>
</dbReference>
<keyword evidence="3" id="KW-1185">Reference proteome</keyword>
<evidence type="ECO:0000313" key="3">
    <source>
        <dbReference type="Proteomes" id="UP001195483"/>
    </source>
</evidence>
<dbReference type="EMBL" id="JAEAOA010001047">
    <property type="protein sequence ID" value="KAK3586429.1"/>
    <property type="molecule type" value="Genomic_DNA"/>
</dbReference>